<accession>A0A7S3AVV1</accession>
<dbReference type="CDD" id="cd04235">
    <property type="entry name" value="AAK_CK"/>
    <property type="match status" value="1"/>
</dbReference>
<feature type="domain" description="Aspartate/glutamate/uridylate kinase" evidence="5">
    <location>
        <begin position="29"/>
        <end position="305"/>
    </location>
</feature>
<sequence length="331" mass="34882">MLSSGGLRIPVRSTLIYRSLRRLSTMSPRTVVALGGNALVRPGEEGTPAQQAARAREAAQHLSAFPSDTQLVVTHGNGPQVGEILLRSDLTADKFPAIPIDLAVAATQGQIGVMLQHAMADALRRPASTVCTTVVVDASDPDFQDPTKYVGRFYDAEEAEAQKSSLGWTMKEDPGRGFRRVVPSPKPSSIIEVESVRTLVASGVVVVACGGGGVPAVLENGSLTPVEAVVDKDLSSALLARELGATRFIILTAVDEVMVDYAKDTQRALQTAGVDELRQHAKDGQFPPGSMGPKIEAVLAFLEGNPGAEVLITSPEALGDALAGKRGTWIR</sequence>
<dbReference type="PRINTS" id="PR01469">
    <property type="entry name" value="CARBMTKINASE"/>
</dbReference>
<reference evidence="6" key="1">
    <citation type="submission" date="2021-01" db="EMBL/GenBank/DDBJ databases">
        <authorList>
            <person name="Corre E."/>
            <person name="Pelletier E."/>
            <person name="Niang G."/>
            <person name="Scheremetjew M."/>
            <person name="Finn R."/>
            <person name="Kale V."/>
            <person name="Holt S."/>
            <person name="Cochrane G."/>
            <person name="Meng A."/>
            <person name="Brown T."/>
            <person name="Cohen L."/>
        </authorList>
    </citation>
    <scope>NUCLEOTIDE SEQUENCE</scope>
    <source>
        <strain evidence="6">CCMP281</strain>
    </source>
</reference>
<evidence type="ECO:0000256" key="4">
    <source>
        <dbReference type="PIRNR" id="PIRNR000723"/>
    </source>
</evidence>
<dbReference type="FunFam" id="3.40.1160.10:FF:000007">
    <property type="entry name" value="Carbamate kinase"/>
    <property type="match status" value="1"/>
</dbReference>
<dbReference type="GO" id="GO:0005829">
    <property type="term" value="C:cytosol"/>
    <property type="evidence" value="ECO:0007669"/>
    <property type="project" value="TreeGrafter"/>
</dbReference>
<dbReference type="PANTHER" id="PTHR30409:SF1">
    <property type="entry name" value="CARBAMATE KINASE-RELATED"/>
    <property type="match status" value="1"/>
</dbReference>
<dbReference type="EMBL" id="HBHX01031787">
    <property type="protein sequence ID" value="CAE0117018.1"/>
    <property type="molecule type" value="Transcribed_RNA"/>
</dbReference>
<protein>
    <recommendedName>
        <fullName evidence="4">Carbamate kinase</fullName>
    </recommendedName>
</protein>
<gene>
    <name evidence="6" type="ORF">HERI1096_LOCUS17711</name>
</gene>
<dbReference type="SUPFAM" id="SSF53633">
    <property type="entry name" value="Carbamate kinase-like"/>
    <property type="match status" value="1"/>
</dbReference>
<dbReference type="InterPro" id="IPR003964">
    <property type="entry name" value="Carb_kinase"/>
</dbReference>
<evidence type="ECO:0000256" key="2">
    <source>
        <dbReference type="ARBA" id="ARBA00022679"/>
    </source>
</evidence>
<evidence type="ECO:0000313" key="6">
    <source>
        <dbReference type="EMBL" id="CAE0117018.1"/>
    </source>
</evidence>
<evidence type="ECO:0000256" key="3">
    <source>
        <dbReference type="ARBA" id="ARBA00022777"/>
    </source>
</evidence>
<name>A0A7S3AVV1_9EUKA</name>
<dbReference type="Pfam" id="PF00696">
    <property type="entry name" value="AA_kinase"/>
    <property type="match status" value="1"/>
</dbReference>
<dbReference type="Gene3D" id="3.40.1160.10">
    <property type="entry name" value="Acetylglutamate kinase-like"/>
    <property type="match status" value="1"/>
</dbReference>
<dbReference type="NCBIfam" id="NF009007">
    <property type="entry name" value="PRK12352.1"/>
    <property type="match status" value="1"/>
</dbReference>
<dbReference type="PIRSF" id="PIRSF000723">
    <property type="entry name" value="Carbamate_kin"/>
    <property type="match status" value="1"/>
</dbReference>
<keyword evidence="3 4" id="KW-0418">Kinase</keyword>
<comment type="similarity">
    <text evidence="1 4">Belongs to the carbamate kinase family.</text>
</comment>
<dbReference type="AlphaFoldDB" id="A0A7S3AVV1"/>
<dbReference type="PANTHER" id="PTHR30409">
    <property type="entry name" value="CARBAMATE KINASE"/>
    <property type="match status" value="1"/>
</dbReference>
<evidence type="ECO:0000259" key="5">
    <source>
        <dbReference type="Pfam" id="PF00696"/>
    </source>
</evidence>
<keyword evidence="2 4" id="KW-0808">Transferase</keyword>
<organism evidence="6">
    <name type="scientific">Haptolina ericina</name>
    <dbReference type="NCBI Taxonomy" id="156174"/>
    <lineage>
        <taxon>Eukaryota</taxon>
        <taxon>Haptista</taxon>
        <taxon>Haptophyta</taxon>
        <taxon>Prymnesiophyceae</taxon>
        <taxon>Prymnesiales</taxon>
        <taxon>Prymnesiaceae</taxon>
        <taxon>Haptolina</taxon>
    </lineage>
</organism>
<dbReference type="GO" id="GO:0019546">
    <property type="term" value="P:L-arginine deiminase pathway"/>
    <property type="evidence" value="ECO:0007669"/>
    <property type="project" value="TreeGrafter"/>
</dbReference>
<dbReference type="InterPro" id="IPR036393">
    <property type="entry name" value="AceGlu_kinase-like_sf"/>
</dbReference>
<evidence type="ECO:0000256" key="1">
    <source>
        <dbReference type="ARBA" id="ARBA00011066"/>
    </source>
</evidence>
<dbReference type="GO" id="GO:0008804">
    <property type="term" value="F:carbamate kinase activity"/>
    <property type="evidence" value="ECO:0007669"/>
    <property type="project" value="InterPro"/>
</dbReference>
<dbReference type="InterPro" id="IPR001048">
    <property type="entry name" value="Asp/Glu/Uridylate_kinase"/>
</dbReference>
<proteinExistence type="inferred from homology"/>